<dbReference type="PROSITE" id="PS51257">
    <property type="entry name" value="PROKAR_LIPOPROTEIN"/>
    <property type="match status" value="1"/>
</dbReference>
<comment type="caution">
    <text evidence="1">The sequence shown here is derived from an EMBL/GenBank/DDBJ whole genome shotgun (WGS) entry which is preliminary data.</text>
</comment>
<accession>A0ABN1DDL9</accession>
<proteinExistence type="predicted"/>
<name>A0ABN1DDL9_9GAMM</name>
<dbReference type="Proteomes" id="UP001501169">
    <property type="component" value="Unassembled WGS sequence"/>
</dbReference>
<gene>
    <name evidence="1" type="ORF">GCM10009098_05380</name>
</gene>
<dbReference type="RefSeq" id="WP_226765583.1">
    <property type="nucleotide sequence ID" value="NZ_BAAAEO010000001.1"/>
</dbReference>
<protein>
    <recommendedName>
        <fullName evidence="3">Lipoprotein</fullName>
    </recommendedName>
</protein>
<reference evidence="2" key="1">
    <citation type="journal article" date="2019" name="Int. J. Syst. Evol. Microbiol.">
        <title>The Global Catalogue of Microorganisms (GCM) 10K type strain sequencing project: providing services to taxonomists for standard genome sequencing and annotation.</title>
        <authorList>
            <consortium name="The Broad Institute Genomics Platform"/>
            <consortium name="The Broad Institute Genome Sequencing Center for Infectious Disease"/>
            <person name="Wu L."/>
            <person name="Ma J."/>
        </authorList>
    </citation>
    <scope>NUCLEOTIDE SEQUENCE [LARGE SCALE GENOMIC DNA]</scope>
    <source>
        <strain evidence="2">JCM 14331</strain>
    </source>
</reference>
<keyword evidence="2" id="KW-1185">Reference proteome</keyword>
<evidence type="ECO:0000313" key="2">
    <source>
        <dbReference type="Proteomes" id="UP001501169"/>
    </source>
</evidence>
<evidence type="ECO:0008006" key="3">
    <source>
        <dbReference type="Google" id="ProtNLM"/>
    </source>
</evidence>
<organism evidence="1 2">
    <name type="scientific">Rheinheimera aquimaris</name>
    <dbReference type="NCBI Taxonomy" id="412437"/>
    <lineage>
        <taxon>Bacteria</taxon>
        <taxon>Pseudomonadati</taxon>
        <taxon>Pseudomonadota</taxon>
        <taxon>Gammaproteobacteria</taxon>
        <taxon>Chromatiales</taxon>
        <taxon>Chromatiaceae</taxon>
        <taxon>Rheinheimera</taxon>
    </lineage>
</organism>
<dbReference type="EMBL" id="BAAAEO010000001">
    <property type="protein sequence ID" value="GAA0540727.1"/>
    <property type="molecule type" value="Genomic_DNA"/>
</dbReference>
<sequence length="746" mass="84099">MRSFLGFSLCVMLAACSNPNKDVEFSPVQGEERGYQAVSRTHISIDTGRGKQQMSSTSQQLARYKVVQTGKETKLELYIDYLNMRDGQSGLRSSRRASANPELHALFSKGFSLTADLEAGKLTHFAALNDEVWQALLKNRGTELEAELKKMFSAATFITTVPAKVGATVTLPGYQDLTDVTLTVLAVTDEQLTAQLAAELDDGKLYGQLVLSRQSGWLEKMLMVADLPFEQYGYAGRVRYQVVMVPDSEMYGSLFQQLEYNYQRPVYEYTTPPELASVTTMQPLTRQQVFPWPQGYFVLNDDLLGVNYQHDFSAGQQGRLKLTAISAQNSAGEPIPLQLRSQRLYTYANDDRFVKSSQQNLLVGWNEPDELMNDVAQLSADAEFYPAELITLRIKPDPANTVTVSEGELTVTLSPVPDEPQTYKLTASGNERYQLLQRYDGAEGAMISYPGAQFSGPDWLTEDERNALDLVMAPYYNDAQNVTILQFKQLPAELTLYASVYADKPLYRQNIQFLPHDKYPQADTLPPTNQYLLFDEDRFGQYAADDELSPPPVPQNPADVKPEPVNNFGLAVHLSAELAQLCTLTVVEAPEVSGQALVWQLVPQSPRQVLPKQVKYQLSTTDGIRRYFYEIDVTTTLSCKGTPIWQRLDYTPEVSWLVDLNKLPEWDPGWTMATLLQRYRFLNHEGLALSPVQSGWSYDLSEQLLSTQLHNEHYLRIQGRVTQIQHLTQQGEPVTDDWSYRFPALP</sequence>
<evidence type="ECO:0000313" key="1">
    <source>
        <dbReference type="EMBL" id="GAA0540727.1"/>
    </source>
</evidence>